<gene>
    <name evidence="1" type="ORF">P872_21195</name>
</gene>
<organism evidence="1 2">
    <name type="scientific">Rhodonellum psychrophilum GCM71 = DSM 17998</name>
    <dbReference type="NCBI Taxonomy" id="1123057"/>
    <lineage>
        <taxon>Bacteria</taxon>
        <taxon>Pseudomonadati</taxon>
        <taxon>Bacteroidota</taxon>
        <taxon>Cytophagia</taxon>
        <taxon>Cytophagales</taxon>
        <taxon>Cytophagaceae</taxon>
        <taxon>Rhodonellum</taxon>
    </lineage>
</organism>
<keyword evidence="2" id="KW-1185">Reference proteome</keyword>
<accession>U5BJZ7</accession>
<evidence type="ECO:0000313" key="1">
    <source>
        <dbReference type="EMBL" id="ERM80775.1"/>
    </source>
</evidence>
<proteinExistence type="predicted"/>
<dbReference type="EMBL" id="AWXR01000078">
    <property type="protein sequence ID" value="ERM80775.1"/>
    <property type="molecule type" value="Genomic_DNA"/>
</dbReference>
<protein>
    <submittedName>
        <fullName evidence="1">Uncharacterized protein</fullName>
    </submittedName>
</protein>
<evidence type="ECO:0000313" key="2">
    <source>
        <dbReference type="Proteomes" id="UP000016843"/>
    </source>
</evidence>
<sequence length="51" mass="5949">MGSTSKEAINPDYDLLDFIICRKHSRHTQTQCNPECLIHSKSRLDERILFS</sequence>
<name>U5BJZ7_9BACT</name>
<reference evidence="1 2" key="1">
    <citation type="journal article" date="2013" name="Genome Announc.">
        <title>Draft Genome Sequence of the Psychrophilic and Alkaliphilic Rhodonellum psychrophilum Strain GCM71T.</title>
        <authorList>
            <person name="Hauptmann A.L."/>
            <person name="Glaring M.A."/>
            <person name="Hallin P.F."/>
            <person name="Prieme A."/>
            <person name="Stougaard P."/>
        </authorList>
    </citation>
    <scope>NUCLEOTIDE SEQUENCE [LARGE SCALE GENOMIC DNA]</scope>
    <source>
        <strain evidence="1 2">GCM71</strain>
    </source>
</reference>
<comment type="caution">
    <text evidence="1">The sequence shown here is derived from an EMBL/GenBank/DDBJ whole genome shotgun (WGS) entry which is preliminary data.</text>
</comment>
<dbReference type="AlphaFoldDB" id="U5BJZ7"/>
<dbReference type="Proteomes" id="UP000016843">
    <property type="component" value="Unassembled WGS sequence"/>
</dbReference>